<feature type="compositionally biased region" description="Polar residues" evidence="2">
    <location>
        <begin position="557"/>
        <end position="569"/>
    </location>
</feature>
<dbReference type="HOGENOM" id="CLU_428475_0_0_1"/>
<dbReference type="eggNOG" id="ENOG502RY4C">
    <property type="taxonomic scope" value="Eukaryota"/>
</dbReference>
<gene>
    <name evidence="4" type="primary">Dper\GL23087</name>
    <name evidence="4" type="ORF">Dper_GL23087</name>
</gene>
<dbReference type="PANTHER" id="PTHR12752:SF9">
    <property type="entry name" value="KRAMER, ISOFORM I"/>
    <property type="match status" value="1"/>
</dbReference>
<feature type="region of interest" description="Disordered" evidence="2">
    <location>
        <begin position="600"/>
        <end position="639"/>
    </location>
</feature>
<feature type="region of interest" description="Disordered" evidence="2">
    <location>
        <begin position="529"/>
        <end position="569"/>
    </location>
</feature>
<proteinExistence type="predicted"/>
<evidence type="ECO:0000256" key="2">
    <source>
        <dbReference type="SAM" id="MobiDB-lite"/>
    </source>
</evidence>
<organism evidence="5">
    <name type="scientific">Drosophila persimilis</name>
    <name type="common">Fruit fly</name>
    <dbReference type="NCBI Taxonomy" id="7234"/>
    <lineage>
        <taxon>Eukaryota</taxon>
        <taxon>Metazoa</taxon>
        <taxon>Ecdysozoa</taxon>
        <taxon>Arthropoda</taxon>
        <taxon>Hexapoda</taxon>
        <taxon>Insecta</taxon>
        <taxon>Pterygota</taxon>
        <taxon>Neoptera</taxon>
        <taxon>Endopterygota</taxon>
        <taxon>Diptera</taxon>
        <taxon>Brachycera</taxon>
        <taxon>Muscomorpha</taxon>
        <taxon>Ephydroidea</taxon>
        <taxon>Drosophilidae</taxon>
        <taxon>Drosophila</taxon>
        <taxon>Sophophora</taxon>
    </lineage>
</organism>
<feature type="region of interest" description="Disordered" evidence="2">
    <location>
        <begin position="417"/>
        <end position="440"/>
    </location>
</feature>
<name>B4G3I2_DROPE</name>
<feature type="compositionally biased region" description="Basic and acidic residues" evidence="2">
    <location>
        <begin position="529"/>
        <end position="541"/>
    </location>
</feature>
<feature type="compositionally biased region" description="Basic residues" evidence="2">
    <location>
        <begin position="609"/>
        <end position="620"/>
    </location>
</feature>
<evidence type="ECO:0000313" key="5">
    <source>
        <dbReference type="Proteomes" id="UP000008744"/>
    </source>
</evidence>
<keyword evidence="5" id="KW-1185">Reference proteome</keyword>
<dbReference type="InterPro" id="IPR057971">
    <property type="entry name" value="PKHA4-7_TBCA"/>
</dbReference>
<dbReference type="Proteomes" id="UP000008744">
    <property type="component" value="Unassembled WGS sequence"/>
</dbReference>
<evidence type="ECO:0000256" key="1">
    <source>
        <dbReference type="SAM" id="Coils"/>
    </source>
</evidence>
<dbReference type="Pfam" id="PF25541">
    <property type="entry name" value="TBCA_PH"/>
    <property type="match status" value="1"/>
</dbReference>
<protein>
    <submittedName>
        <fullName evidence="4">GL23087</fullName>
    </submittedName>
</protein>
<dbReference type="SMR" id="B4G3I2"/>
<dbReference type="PANTHER" id="PTHR12752">
    <property type="entry name" value="PHOSPHOINOSITOL 3-PHOSPHATE-BINDING PROTEIN"/>
    <property type="match status" value="1"/>
</dbReference>
<accession>B4G3I2</accession>
<feature type="compositionally biased region" description="Low complexity" evidence="2">
    <location>
        <begin position="44"/>
        <end position="76"/>
    </location>
</feature>
<dbReference type="STRING" id="7234.B4G3I2"/>
<sequence>MGNLTVKPDPSDGQQESAFAPYYGSAAETKYAKATVLTDRGLYASGAGPSTSTSTPQHQQQQEQHQHQQQQQQQQQFRMRRVGSRAEIDMLERETSSQIRNLDVSAGDLLSRTHEELVLLLIQLRRQSSQTARAIEQCCSDIHDVQNRLRSAEGLTRAESIQRLDYLKQHLLDLERQYEKSKPLVNLVDNMVKLGSLYRNDANGRAQPATLDRLEFNQRMQERQMLQEEQKQWERLSPNQAELQAKVRELYQLDQLLQEESGILQSLQRDKEDLERALGGLRARIHDSNATPMALEAAKKQQHILERELSRVHQLLADNSKKLEQTVAGNARLEQELLLLRQKVQATRASTSNGMLANDGSHVNGGDQTAVVLQSELERVQSLVGDMQRQRHELSSAVRQLTENSTRLYQEIGNKEMTAVNGGGSTNGSLKKRSNSTSWTETDLDANMQQWNGSRQNLNDSTLNLSTPLYVDTNSSAKLSDYNRYNGGGSSDALEMSGVDSDGFLDSNPFANLSNLEKQEIKTVRIVKRESERRHRDRSERGLSNSIQEPGTRCWRRNSTAQAGSKQASFIQAAAPSKLYWPPSPGRSQMTKRDIIAAQKSFAAETTASHRKPRNSRHINGRWSREAERPPLQRQQLRL</sequence>
<feature type="region of interest" description="Disordered" evidence="2">
    <location>
        <begin position="42"/>
        <end position="81"/>
    </location>
</feature>
<evidence type="ECO:0000259" key="3">
    <source>
        <dbReference type="Pfam" id="PF25541"/>
    </source>
</evidence>
<evidence type="ECO:0000313" key="4">
    <source>
        <dbReference type="EMBL" id="EDW24990.1"/>
    </source>
</evidence>
<reference evidence="4 5" key="1">
    <citation type="journal article" date="2007" name="Nature">
        <title>Evolution of genes and genomes on the Drosophila phylogeny.</title>
        <authorList>
            <consortium name="Drosophila 12 Genomes Consortium"/>
            <person name="Clark A.G."/>
            <person name="Eisen M.B."/>
            <person name="Smith D.R."/>
            <person name="Bergman C.M."/>
            <person name="Oliver B."/>
            <person name="Markow T.A."/>
            <person name="Kaufman T.C."/>
            <person name="Kellis M."/>
            <person name="Gelbart W."/>
            <person name="Iyer V.N."/>
            <person name="Pollard D.A."/>
            <person name="Sackton T.B."/>
            <person name="Larracuente A.M."/>
            <person name="Singh N.D."/>
            <person name="Abad J.P."/>
            <person name="Abt D.N."/>
            <person name="Adryan B."/>
            <person name="Aguade M."/>
            <person name="Akashi H."/>
            <person name="Anderson W.W."/>
            <person name="Aquadro C.F."/>
            <person name="Ardell D.H."/>
            <person name="Arguello R."/>
            <person name="Artieri C.G."/>
            <person name="Barbash D.A."/>
            <person name="Barker D."/>
            <person name="Barsanti P."/>
            <person name="Batterham P."/>
            <person name="Batzoglou S."/>
            <person name="Begun D."/>
            <person name="Bhutkar A."/>
            <person name="Blanco E."/>
            <person name="Bosak S.A."/>
            <person name="Bradley R.K."/>
            <person name="Brand A.D."/>
            <person name="Brent M.R."/>
            <person name="Brooks A.N."/>
            <person name="Brown R.H."/>
            <person name="Butlin R.K."/>
            <person name="Caggese C."/>
            <person name="Calvi B.R."/>
            <person name="Bernardo de Carvalho A."/>
            <person name="Caspi A."/>
            <person name="Castrezana S."/>
            <person name="Celniker S.E."/>
            <person name="Chang J.L."/>
            <person name="Chapple C."/>
            <person name="Chatterji S."/>
            <person name="Chinwalla A."/>
            <person name="Civetta A."/>
            <person name="Clifton S.W."/>
            <person name="Comeron J.M."/>
            <person name="Costello J.C."/>
            <person name="Coyne J.A."/>
            <person name="Daub J."/>
            <person name="David R.G."/>
            <person name="Delcher A.L."/>
            <person name="Delehaunty K."/>
            <person name="Do C.B."/>
            <person name="Ebling H."/>
            <person name="Edwards K."/>
            <person name="Eickbush T."/>
            <person name="Evans J.D."/>
            <person name="Filipski A."/>
            <person name="Findeiss S."/>
            <person name="Freyhult E."/>
            <person name="Fulton L."/>
            <person name="Fulton R."/>
            <person name="Garcia A.C."/>
            <person name="Gardiner A."/>
            <person name="Garfield D.A."/>
            <person name="Garvin B.E."/>
            <person name="Gibson G."/>
            <person name="Gilbert D."/>
            <person name="Gnerre S."/>
            <person name="Godfrey J."/>
            <person name="Good R."/>
            <person name="Gotea V."/>
            <person name="Gravely B."/>
            <person name="Greenberg A.J."/>
            <person name="Griffiths-Jones S."/>
            <person name="Gross S."/>
            <person name="Guigo R."/>
            <person name="Gustafson E.A."/>
            <person name="Haerty W."/>
            <person name="Hahn M.W."/>
            <person name="Halligan D.L."/>
            <person name="Halpern A.L."/>
            <person name="Halter G.M."/>
            <person name="Han M.V."/>
            <person name="Heger A."/>
            <person name="Hillier L."/>
            <person name="Hinrichs A.S."/>
            <person name="Holmes I."/>
            <person name="Hoskins R.A."/>
            <person name="Hubisz M.J."/>
            <person name="Hultmark D."/>
            <person name="Huntley M.A."/>
            <person name="Jaffe D.B."/>
            <person name="Jagadeeshan S."/>
            <person name="Jeck W.R."/>
            <person name="Johnson J."/>
            <person name="Jones C.D."/>
            <person name="Jordan W.C."/>
            <person name="Karpen G.H."/>
            <person name="Kataoka E."/>
            <person name="Keightley P.D."/>
            <person name="Kheradpour P."/>
            <person name="Kirkness E.F."/>
            <person name="Koerich L.B."/>
            <person name="Kristiansen K."/>
            <person name="Kudrna D."/>
            <person name="Kulathinal R.J."/>
            <person name="Kumar S."/>
            <person name="Kwok R."/>
            <person name="Lander E."/>
            <person name="Langley C.H."/>
            <person name="Lapoint R."/>
            <person name="Lazzaro B.P."/>
            <person name="Lee S.J."/>
            <person name="Levesque L."/>
            <person name="Li R."/>
            <person name="Lin C.F."/>
            <person name="Lin M.F."/>
            <person name="Lindblad-Toh K."/>
            <person name="Llopart A."/>
            <person name="Long M."/>
            <person name="Low L."/>
            <person name="Lozovsky E."/>
            <person name="Lu J."/>
            <person name="Luo M."/>
            <person name="Machado C.A."/>
            <person name="Makalowski W."/>
            <person name="Marzo M."/>
            <person name="Matsuda M."/>
            <person name="Matzkin L."/>
            <person name="McAllister B."/>
            <person name="McBride C.S."/>
            <person name="McKernan B."/>
            <person name="McKernan K."/>
            <person name="Mendez-Lago M."/>
            <person name="Minx P."/>
            <person name="Mollenhauer M.U."/>
            <person name="Montooth K."/>
            <person name="Mount S.M."/>
            <person name="Mu X."/>
            <person name="Myers E."/>
            <person name="Negre B."/>
            <person name="Newfeld S."/>
            <person name="Nielsen R."/>
            <person name="Noor M.A."/>
            <person name="O'Grady P."/>
            <person name="Pachter L."/>
            <person name="Papaceit M."/>
            <person name="Parisi M.J."/>
            <person name="Parisi M."/>
            <person name="Parts L."/>
            <person name="Pedersen J.S."/>
            <person name="Pesole G."/>
            <person name="Phillippy A.M."/>
            <person name="Ponting C.P."/>
            <person name="Pop M."/>
            <person name="Porcelli D."/>
            <person name="Powell J.R."/>
            <person name="Prohaska S."/>
            <person name="Pruitt K."/>
            <person name="Puig M."/>
            <person name="Quesneville H."/>
            <person name="Ram K.R."/>
            <person name="Rand D."/>
            <person name="Rasmussen M.D."/>
            <person name="Reed L.K."/>
            <person name="Reenan R."/>
            <person name="Reily A."/>
            <person name="Remington K.A."/>
            <person name="Rieger T.T."/>
            <person name="Ritchie M.G."/>
            <person name="Robin C."/>
            <person name="Rogers Y.H."/>
            <person name="Rohde C."/>
            <person name="Rozas J."/>
            <person name="Rubenfield M.J."/>
            <person name="Ruiz A."/>
            <person name="Russo S."/>
            <person name="Salzberg S.L."/>
            <person name="Sanchez-Gracia A."/>
            <person name="Saranga D.J."/>
            <person name="Sato H."/>
            <person name="Schaeffer S.W."/>
            <person name="Schatz M.C."/>
            <person name="Schlenke T."/>
            <person name="Schwartz R."/>
            <person name="Segarra C."/>
            <person name="Singh R.S."/>
            <person name="Sirot L."/>
            <person name="Sirota M."/>
            <person name="Sisneros N.B."/>
            <person name="Smith C.D."/>
            <person name="Smith T.F."/>
            <person name="Spieth J."/>
            <person name="Stage D.E."/>
            <person name="Stark A."/>
            <person name="Stephan W."/>
            <person name="Strausberg R.L."/>
            <person name="Strempel S."/>
            <person name="Sturgill D."/>
            <person name="Sutton G."/>
            <person name="Sutton G.G."/>
            <person name="Tao W."/>
            <person name="Teichmann S."/>
            <person name="Tobari Y.N."/>
            <person name="Tomimura Y."/>
            <person name="Tsolas J.M."/>
            <person name="Valente V.L."/>
            <person name="Venter E."/>
            <person name="Venter J.C."/>
            <person name="Vicario S."/>
            <person name="Vieira F.G."/>
            <person name="Vilella A.J."/>
            <person name="Villasante A."/>
            <person name="Walenz B."/>
            <person name="Wang J."/>
            <person name="Wasserman M."/>
            <person name="Watts T."/>
            <person name="Wilson D."/>
            <person name="Wilson R.K."/>
            <person name="Wing R.A."/>
            <person name="Wolfner M.F."/>
            <person name="Wong A."/>
            <person name="Wong G.K."/>
            <person name="Wu C.I."/>
            <person name="Wu G."/>
            <person name="Yamamoto D."/>
            <person name="Yang H.P."/>
            <person name="Yang S.P."/>
            <person name="Yorke J.A."/>
            <person name="Yoshida K."/>
            <person name="Zdobnov E."/>
            <person name="Zhang P."/>
            <person name="Zhang Y."/>
            <person name="Zimin A.V."/>
            <person name="Baldwin J."/>
            <person name="Abdouelleil A."/>
            <person name="Abdulkadir J."/>
            <person name="Abebe A."/>
            <person name="Abera B."/>
            <person name="Abreu J."/>
            <person name="Acer S.C."/>
            <person name="Aftuck L."/>
            <person name="Alexander A."/>
            <person name="An P."/>
            <person name="Anderson E."/>
            <person name="Anderson S."/>
            <person name="Arachi H."/>
            <person name="Azer M."/>
            <person name="Bachantsang P."/>
            <person name="Barry A."/>
            <person name="Bayul T."/>
            <person name="Berlin A."/>
            <person name="Bessette D."/>
            <person name="Bloom T."/>
            <person name="Blye J."/>
            <person name="Boguslavskiy L."/>
            <person name="Bonnet C."/>
            <person name="Boukhgalter B."/>
            <person name="Bourzgui I."/>
            <person name="Brown A."/>
            <person name="Cahill P."/>
            <person name="Channer S."/>
            <person name="Cheshatsang Y."/>
            <person name="Chuda L."/>
            <person name="Citroen M."/>
            <person name="Collymore A."/>
            <person name="Cooke P."/>
            <person name="Costello M."/>
            <person name="D'Aco K."/>
            <person name="Daza R."/>
            <person name="De Haan G."/>
            <person name="DeGray S."/>
            <person name="DeMaso C."/>
            <person name="Dhargay N."/>
            <person name="Dooley K."/>
            <person name="Dooley E."/>
            <person name="Doricent M."/>
            <person name="Dorje P."/>
            <person name="Dorjee K."/>
            <person name="Dupes A."/>
            <person name="Elong R."/>
            <person name="Falk J."/>
            <person name="Farina A."/>
            <person name="Faro S."/>
            <person name="Ferguson D."/>
            <person name="Fisher S."/>
            <person name="Foley C.D."/>
            <person name="Franke A."/>
            <person name="Friedrich D."/>
            <person name="Gadbois L."/>
            <person name="Gearin G."/>
            <person name="Gearin C.R."/>
            <person name="Giannoukos G."/>
            <person name="Goode T."/>
            <person name="Graham J."/>
            <person name="Grandbois E."/>
            <person name="Grewal S."/>
            <person name="Gyaltsen K."/>
            <person name="Hafez N."/>
            <person name="Hagos B."/>
            <person name="Hall J."/>
            <person name="Henson C."/>
            <person name="Hollinger A."/>
            <person name="Honan T."/>
            <person name="Huard M.D."/>
            <person name="Hughes L."/>
            <person name="Hurhula B."/>
            <person name="Husby M.E."/>
            <person name="Kamat A."/>
            <person name="Kanga B."/>
            <person name="Kashin S."/>
            <person name="Khazanovich D."/>
            <person name="Kisner P."/>
            <person name="Lance K."/>
            <person name="Lara M."/>
            <person name="Lee W."/>
            <person name="Lennon N."/>
            <person name="Letendre F."/>
            <person name="LeVine R."/>
            <person name="Lipovsky A."/>
            <person name="Liu X."/>
            <person name="Liu J."/>
            <person name="Liu S."/>
            <person name="Lokyitsang T."/>
            <person name="Lokyitsang Y."/>
            <person name="Lubonja R."/>
            <person name="Lui A."/>
            <person name="MacDonald P."/>
            <person name="Magnisalis V."/>
            <person name="Maru K."/>
            <person name="Matthews C."/>
            <person name="McCusker W."/>
            <person name="McDonough S."/>
            <person name="Mehta T."/>
            <person name="Meldrim J."/>
            <person name="Meneus L."/>
            <person name="Mihai O."/>
            <person name="Mihalev A."/>
            <person name="Mihova T."/>
            <person name="Mittelman R."/>
            <person name="Mlenga V."/>
            <person name="Montmayeur A."/>
            <person name="Mulrain L."/>
            <person name="Navidi A."/>
            <person name="Naylor J."/>
            <person name="Negash T."/>
            <person name="Nguyen T."/>
            <person name="Nguyen N."/>
            <person name="Nicol R."/>
            <person name="Norbu C."/>
            <person name="Norbu N."/>
            <person name="Novod N."/>
            <person name="O'Neill B."/>
            <person name="Osman S."/>
            <person name="Markiewicz E."/>
            <person name="Oyono O.L."/>
            <person name="Patti C."/>
            <person name="Phunkhang P."/>
            <person name="Pierre F."/>
            <person name="Priest M."/>
            <person name="Raghuraman S."/>
            <person name="Rege F."/>
            <person name="Reyes R."/>
            <person name="Rise C."/>
            <person name="Rogov P."/>
            <person name="Ross K."/>
            <person name="Ryan E."/>
            <person name="Settipalli S."/>
            <person name="Shea T."/>
            <person name="Sherpa N."/>
            <person name="Shi L."/>
            <person name="Shih D."/>
            <person name="Sparrow T."/>
            <person name="Spaulding J."/>
            <person name="Stalker J."/>
            <person name="Stange-Thomann N."/>
            <person name="Stavropoulos S."/>
            <person name="Stone C."/>
            <person name="Strader C."/>
            <person name="Tesfaye S."/>
            <person name="Thomson T."/>
            <person name="Thoulutsang Y."/>
            <person name="Thoulutsang D."/>
            <person name="Topham K."/>
            <person name="Topping I."/>
            <person name="Tsamla T."/>
            <person name="Vassiliev H."/>
            <person name="Vo A."/>
            <person name="Wangchuk T."/>
            <person name="Wangdi T."/>
            <person name="Weiand M."/>
            <person name="Wilkinson J."/>
            <person name="Wilson A."/>
            <person name="Yadav S."/>
            <person name="Young G."/>
            <person name="Yu Q."/>
            <person name="Zembek L."/>
            <person name="Zhong D."/>
            <person name="Zimmer A."/>
            <person name="Zwirko Z."/>
            <person name="Jaffe D.B."/>
            <person name="Alvarez P."/>
            <person name="Brockman W."/>
            <person name="Butler J."/>
            <person name="Chin C."/>
            <person name="Gnerre S."/>
            <person name="Grabherr M."/>
            <person name="Kleber M."/>
            <person name="Mauceli E."/>
            <person name="MacCallum I."/>
        </authorList>
    </citation>
    <scope>NUCLEOTIDE SEQUENCE [LARGE SCALE GENOMIC DNA]</scope>
    <source>
        <strain evidence="5">MSH-3 / Tucson 14011-0111.49</strain>
    </source>
</reference>
<dbReference type="OrthoDB" id="43122at2759"/>
<keyword evidence="1" id="KW-0175">Coiled coil</keyword>
<dbReference type="AlphaFoldDB" id="B4G3I2"/>
<dbReference type="EMBL" id="CH479179">
    <property type="protein sequence ID" value="EDW24990.1"/>
    <property type="molecule type" value="Genomic_DNA"/>
</dbReference>
<dbReference type="PhylomeDB" id="B4G3I2"/>
<feature type="domain" description="Pleckstrin homology" evidence="3">
    <location>
        <begin position="238"/>
        <end position="386"/>
    </location>
</feature>
<feature type="coiled-coil region" evidence="1">
    <location>
        <begin position="257"/>
        <end position="350"/>
    </location>
</feature>
<dbReference type="KEGG" id="dpe:6587475"/>